<dbReference type="Pfam" id="PF03704">
    <property type="entry name" value="BTAD"/>
    <property type="match status" value="1"/>
</dbReference>
<organism evidence="3 4">
    <name type="scientific">Micromonospora zhanjiangensis</name>
    <dbReference type="NCBI Taxonomy" id="1522057"/>
    <lineage>
        <taxon>Bacteria</taxon>
        <taxon>Bacillati</taxon>
        <taxon>Actinomycetota</taxon>
        <taxon>Actinomycetes</taxon>
        <taxon>Micromonosporales</taxon>
        <taxon>Micromonosporaceae</taxon>
        <taxon>Micromonospora</taxon>
    </lineage>
</organism>
<dbReference type="SUPFAM" id="SSF48452">
    <property type="entry name" value="TPR-like"/>
    <property type="match status" value="3"/>
</dbReference>
<dbReference type="Gene3D" id="3.40.50.300">
    <property type="entry name" value="P-loop containing nucleotide triphosphate hydrolases"/>
    <property type="match status" value="1"/>
</dbReference>
<protein>
    <submittedName>
        <fullName evidence="3">BTAD domain-containing putative transcriptional regulator</fullName>
    </submittedName>
</protein>
<dbReference type="Proteomes" id="UP001595868">
    <property type="component" value="Unassembled WGS sequence"/>
</dbReference>
<name>A0ABV8KQ16_9ACTN</name>
<dbReference type="Pfam" id="PF25872">
    <property type="entry name" value="HTH_77"/>
    <property type="match status" value="1"/>
</dbReference>
<keyword evidence="4" id="KW-1185">Reference proteome</keyword>
<evidence type="ECO:0000313" key="4">
    <source>
        <dbReference type="Proteomes" id="UP001595868"/>
    </source>
</evidence>
<comment type="caution">
    <text evidence="3">The sequence shown here is derived from an EMBL/GenBank/DDBJ whole genome shotgun (WGS) entry which is preliminary data.</text>
</comment>
<reference evidence="4" key="1">
    <citation type="journal article" date="2019" name="Int. J. Syst. Evol. Microbiol.">
        <title>The Global Catalogue of Microorganisms (GCM) 10K type strain sequencing project: providing services to taxonomists for standard genome sequencing and annotation.</title>
        <authorList>
            <consortium name="The Broad Institute Genomics Platform"/>
            <consortium name="The Broad Institute Genome Sequencing Center for Infectious Disease"/>
            <person name="Wu L."/>
            <person name="Ma J."/>
        </authorList>
    </citation>
    <scope>NUCLEOTIDE SEQUENCE [LARGE SCALE GENOMIC DNA]</scope>
    <source>
        <strain evidence="4">2902at01</strain>
    </source>
</reference>
<sequence>MLDQPTAAARLAPTRCEVRLLGPVRLVGPAGPVDLPDDVPVLLGLLALRPGRPVPATALAGPTRPVDRRIGDLTAAFARCGLPDAVRPVRDGYLLRLAGRRIDTVRFGHLLHRARSRAAAGDPGGAAGLFTAALRLWQPERPAGTPAAGWPAGGDADGAARPAADPGVRAVFEAEPMAGCPVDPAGWAAAEVGRLVQARVAAVEERWECGLRLAAAAYSVAGGPTADRDVVLAGQAAVRTAGVAVADLEAAVARHPLRARLWELLLAAAFLAAGRRAAGEVAARAGRTFADQLGVEPGERLRVLAEHARRGDLADRWPVTVPSPRPARAPERPARRPALPVPMTALLGRDDLLAAVLRALGTRRLVTLTGPGGAGKTRLAVAVAHRYAPAAWFVDLSAVDRPAGVAEAVATALGSRPDPVGAAPDTRADPAEAFGPAPAMLVLDNCEHLLPGCRDLVRRLLAGCPQLRILATSRVALRSPAETAVPVPPLASPTPGTGHTIAGLSAHPATRLFLERARGRAGRPVPEDSADDVARLCAELDGLPLAIELAAARTSLLSVAEIVRRTRADLRLLRSPDPTAPDRHRTLTAAVESSVAQLDGPARALFDRLAVFSAGFTRDAAEALGGPDARAALTDLVEASLVVPESGVGTVTRYRMLVPIRRHALARLTAAGDEPAIRDRHARYVLDLAERSEARLRGADQERWLRRLRAEAANLRDAMAWFADRPGDRYGDLRLAATLATYCRLEGRYREGLDWLAAALARRPDAPPGLRARAGIGAAMLAMLYCDYPSAIEHAEVARSACRAAGDRQGEARVELTLGSVAREEARYADSAAHLAAAAALFAECGDEWGAAQAALLRGCTCWLSGDLGRAEPVLRASLRRYERLGDLEAEASALVNLGAVALYRGDPDRAAALLDAALQRFAAIRFPEGIGWAHNLRGVVELRARRTDRAAAHLTASLAAHRQVGDRWRTASVLEALAELARLDGAADRGARLLGAAARIRAEIGAPVPGCERPEVEATESGLRAELGGDAFRRAHQQGRSAPLDSLTGAAPPAPTRPVAG</sequence>
<dbReference type="Gene3D" id="1.25.40.10">
    <property type="entry name" value="Tetratricopeptide repeat domain"/>
    <property type="match status" value="2"/>
</dbReference>
<feature type="compositionally biased region" description="Pro residues" evidence="1">
    <location>
        <begin position="1053"/>
        <end position="1062"/>
    </location>
</feature>
<dbReference type="SUPFAM" id="SSF52540">
    <property type="entry name" value="P-loop containing nucleoside triphosphate hydrolases"/>
    <property type="match status" value="1"/>
</dbReference>
<gene>
    <name evidence="3" type="ORF">ACFOX0_19675</name>
</gene>
<dbReference type="SMART" id="SM01043">
    <property type="entry name" value="BTAD"/>
    <property type="match status" value="1"/>
</dbReference>
<dbReference type="RefSeq" id="WP_377548064.1">
    <property type="nucleotide sequence ID" value="NZ_JBHSBN010000013.1"/>
</dbReference>
<feature type="region of interest" description="Disordered" evidence="1">
    <location>
        <begin position="141"/>
        <end position="160"/>
    </location>
</feature>
<proteinExistence type="predicted"/>
<dbReference type="PANTHER" id="PTHR47691:SF3">
    <property type="entry name" value="HTH-TYPE TRANSCRIPTIONAL REGULATOR RV0890C-RELATED"/>
    <property type="match status" value="1"/>
</dbReference>
<feature type="domain" description="Bacterial transcriptional activator" evidence="2">
    <location>
        <begin position="102"/>
        <end position="309"/>
    </location>
</feature>
<evidence type="ECO:0000256" key="1">
    <source>
        <dbReference type="SAM" id="MobiDB-lite"/>
    </source>
</evidence>
<dbReference type="SMART" id="SM00028">
    <property type="entry name" value="TPR"/>
    <property type="match status" value="4"/>
</dbReference>
<dbReference type="InterPro" id="IPR058852">
    <property type="entry name" value="HTH_77"/>
</dbReference>
<dbReference type="InterPro" id="IPR019734">
    <property type="entry name" value="TPR_rpt"/>
</dbReference>
<dbReference type="PANTHER" id="PTHR47691">
    <property type="entry name" value="REGULATOR-RELATED"/>
    <property type="match status" value="1"/>
</dbReference>
<evidence type="ECO:0000259" key="2">
    <source>
        <dbReference type="SMART" id="SM01043"/>
    </source>
</evidence>
<dbReference type="InterPro" id="IPR011990">
    <property type="entry name" value="TPR-like_helical_dom_sf"/>
</dbReference>
<feature type="region of interest" description="Disordered" evidence="1">
    <location>
        <begin position="1036"/>
        <end position="1062"/>
    </location>
</feature>
<dbReference type="InterPro" id="IPR027417">
    <property type="entry name" value="P-loop_NTPase"/>
</dbReference>
<feature type="compositionally biased region" description="Low complexity" evidence="1">
    <location>
        <begin position="141"/>
        <end position="150"/>
    </location>
</feature>
<evidence type="ECO:0000313" key="3">
    <source>
        <dbReference type="EMBL" id="MFC4108138.1"/>
    </source>
</evidence>
<accession>A0ABV8KQ16</accession>
<dbReference type="EMBL" id="JBHSBN010000013">
    <property type="protein sequence ID" value="MFC4108138.1"/>
    <property type="molecule type" value="Genomic_DNA"/>
</dbReference>
<dbReference type="InterPro" id="IPR005158">
    <property type="entry name" value="BTAD"/>
</dbReference>